<name>A0A518APP2_9BACT</name>
<dbReference type="RefSeq" id="WP_145247399.1">
    <property type="nucleotide sequence ID" value="NZ_CP036278.1"/>
</dbReference>
<dbReference type="Proteomes" id="UP000315750">
    <property type="component" value="Chromosome"/>
</dbReference>
<reference evidence="1 2" key="1">
    <citation type="submission" date="2019-02" db="EMBL/GenBank/DDBJ databases">
        <title>Deep-cultivation of Planctomycetes and their phenomic and genomic characterization uncovers novel biology.</title>
        <authorList>
            <person name="Wiegand S."/>
            <person name="Jogler M."/>
            <person name="Boedeker C."/>
            <person name="Pinto D."/>
            <person name="Vollmers J."/>
            <person name="Rivas-Marin E."/>
            <person name="Kohn T."/>
            <person name="Peeters S.H."/>
            <person name="Heuer A."/>
            <person name="Rast P."/>
            <person name="Oberbeckmann S."/>
            <person name="Bunk B."/>
            <person name="Jeske O."/>
            <person name="Meyerdierks A."/>
            <person name="Storesund J.E."/>
            <person name="Kallscheuer N."/>
            <person name="Luecker S."/>
            <person name="Lage O.M."/>
            <person name="Pohl T."/>
            <person name="Merkel B.J."/>
            <person name="Hornburger P."/>
            <person name="Mueller R.-W."/>
            <person name="Bruemmer F."/>
            <person name="Labrenz M."/>
            <person name="Spormann A.M."/>
            <person name="Op den Camp H."/>
            <person name="Overmann J."/>
            <person name="Amann R."/>
            <person name="Jetten M.S.M."/>
            <person name="Mascher T."/>
            <person name="Medema M.H."/>
            <person name="Devos D.P."/>
            <person name="Kaster A.-K."/>
            <person name="Ovreas L."/>
            <person name="Rohde M."/>
            <person name="Galperin M.Y."/>
            <person name="Jogler C."/>
        </authorList>
    </citation>
    <scope>NUCLEOTIDE SEQUENCE [LARGE SCALE GENOMIC DNA]</scope>
    <source>
        <strain evidence="1 2">Pan181</strain>
    </source>
</reference>
<dbReference type="OrthoDB" id="287457at2"/>
<dbReference type="AlphaFoldDB" id="A0A518APP2"/>
<protein>
    <recommendedName>
        <fullName evidence="3">Carboxypeptidase regulatory-like domain-containing protein</fullName>
    </recommendedName>
</protein>
<dbReference type="EMBL" id="CP036278">
    <property type="protein sequence ID" value="QDU56699.1"/>
    <property type="molecule type" value="Genomic_DNA"/>
</dbReference>
<dbReference type="KEGG" id="amuc:Pan181_29090"/>
<evidence type="ECO:0000313" key="1">
    <source>
        <dbReference type="EMBL" id="QDU56699.1"/>
    </source>
</evidence>
<proteinExistence type="predicted"/>
<evidence type="ECO:0000313" key="2">
    <source>
        <dbReference type="Proteomes" id="UP000315750"/>
    </source>
</evidence>
<sequence length="147" mass="15565">MCTFTRPTGLIAFYIAICVVSAGCGSDKSGLVPVSGQVLIDGQPLSLGSLQVMPTGARPAFGKLDENGHFELMTYKEGDGCVSGSHRVTITAFEVVPGRRQKWHAPKKYSNPSTSDVVIEISGATKDLEINLTWDGGKPFVESFAGG</sequence>
<evidence type="ECO:0008006" key="3">
    <source>
        <dbReference type="Google" id="ProtNLM"/>
    </source>
</evidence>
<keyword evidence="2" id="KW-1185">Reference proteome</keyword>
<organism evidence="1 2">
    <name type="scientific">Aeoliella mucimassa</name>
    <dbReference type="NCBI Taxonomy" id="2527972"/>
    <lineage>
        <taxon>Bacteria</taxon>
        <taxon>Pseudomonadati</taxon>
        <taxon>Planctomycetota</taxon>
        <taxon>Planctomycetia</taxon>
        <taxon>Pirellulales</taxon>
        <taxon>Lacipirellulaceae</taxon>
        <taxon>Aeoliella</taxon>
    </lineage>
</organism>
<accession>A0A518APP2</accession>
<gene>
    <name evidence="1" type="ORF">Pan181_29090</name>
</gene>
<dbReference type="PROSITE" id="PS51257">
    <property type="entry name" value="PROKAR_LIPOPROTEIN"/>
    <property type="match status" value="1"/>
</dbReference>